<comment type="similarity">
    <text evidence="1 3">Belongs to the TPP enzyme family.</text>
</comment>
<reference evidence="9 10" key="1">
    <citation type="submission" date="2016-01" db="EMBL/GenBank/DDBJ databases">
        <authorList>
            <person name="Oliw E.H."/>
        </authorList>
    </citation>
    <scope>NUCLEOTIDE SEQUENCE [LARGE SCALE GENOMIC DNA]</scope>
    <source>
        <strain evidence="9">LMG 22029</strain>
    </source>
</reference>
<evidence type="ECO:0000256" key="3">
    <source>
        <dbReference type="RuleBase" id="RU362132"/>
    </source>
</evidence>
<dbReference type="InterPro" id="IPR029035">
    <property type="entry name" value="DHS-like_NAD/FAD-binding_dom"/>
</dbReference>
<keyword evidence="2 3" id="KW-0786">Thiamine pyrophosphate</keyword>
<dbReference type="GO" id="GO:0030976">
    <property type="term" value="F:thiamine pyrophosphate binding"/>
    <property type="evidence" value="ECO:0007669"/>
    <property type="project" value="InterPro"/>
</dbReference>
<protein>
    <submittedName>
        <fullName evidence="9">Thiamine pyrophosphate protein</fullName>
    </submittedName>
</protein>
<dbReference type="Pfam" id="PF02776">
    <property type="entry name" value="TPP_enzyme_N"/>
    <property type="match status" value="1"/>
</dbReference>
<feature type="region of interest" description="Disordered" evidence="4">
    <location>
        <begin position="233"/>
        <end position="253"/>
    </location>
</feature>
<feature type="domain" description="Thiamine pyrophosphate enzyme central" evidence="6">
    <location>
        <begin position="258"/>
        <end position="388"/>
    </location>
</feature>
<evidence type="ECO:0000256" key="4">
    <source>
        <dbReference type="SAM" id="MobiDB-lite"/>
    </source>
</evidence>
<dbReference type="Pfam" id="PF00205">
    <property type="entry name" value="TPP_enzyme_M"/>
    <property type="match status" value="1"/>
</dbReference>
<dbReference type="RefSeq" id="WP_082850474.1">
    <property type="nucleotide sequence ID" value="NZ_FCOC02000006.1"/>
</dbReference>
<evidence type="ECO:0000259" key="6">
    <source>
        <dbReference type="Pfam" id="PF00205"/>
    </source>
</evidence>
<gene>
    <name evidence="9" type="ORF">AWB64_02703</name>
</gene>
<evidence type="ECO:0000313" key="10">
    <source>
        <dbReference type="Proteomes" id="UP000054893"/>
    </source>
</evidence>
<dbReference type="InterPro" id="IPR011766">
    <property type="entry name" value="TPP_enzyme_TPP-bd"/>
</dbReference>
<feature type="domain" description="Thiamine pyrophosphate enzyme TPP-binding" evidence="7">
    <location>
        <begin position="447"/>
        <end position="593"/>
    </location>
</feature>
<keyword evidence="5" id="KW-0732">Signal</keyword>
<evidence type="ECO:0000259" key="7">
    <source>
        <dbReference type="Pfam" id="PF02775"/>
    </source>
</evidence>
<evidence type="ECO:0000256" key="2">
    <source>
        <dbReference type="ARBA" id="ARBA00023052"/>
    </source>
</evidence>
<dbReference type="PROSITE" id="PS00187">
    <property type="entry name" value="TPP_ENZYMES"/>
    <property type="match status" value="1"/>
</dbReference>
<name>A0A158GGJ3_CABSO</name>
<dbReference type="InterPro" id="IPR012001">
    <property type="entry name" value="Thiamin_PyroP_enz_TPP-bd_dom"/>
</dbReference>
<dbReference type="GO" id="GO:0000287">
    <property type="term" value="F:magnesium ion binding"/>
    <property type="evidence" value="ECO:0007669"/>
    <property type="project" value="InterPro"/>
</dbReference>
<feature type="chain" id="PRO_5007810361" evidence="5">
    <location>
        <begin position="36"/>
        <end position="609"/>
    </location>
</feature>
<dbReference type="InterPro" id="IPR047210">
    <property type="entry name" value="TPP_PYR_POXB-like"/>
</dbReference>
<dbReference type="GO" id="GO:0019752">
    <property type="term" value="P:carboxylic acid metabolic process"/>
    <property type="evidence" value="ECO:0007669"/>
    <property type="project" value="UniProtKB-ARBA"/>
</dbReference>
<dbReference type="InterPro" id="IPR000399">
    <property type="entry name" value="TPP-bd_CS"/>
</dbReference>
<dbReference type="SUPFAM" id="SSF52467">
    <property type="entry name" value="DHS-like NAD/FAD-binding domain"/>
    <property type="match status" value="1"/>
</dbReference>
<dbReference type="PANTHER" id="PTHR42981">
    <property type="entry name" value="PYRUVATE DEHYDROGENASE [UBIQUINONE]"/>
    <property type="match status" value="1"/>
</dbReference>
<proteinExistence type="inferred from homology"/>
<dbReference type="InterPro" id="IPR029061">
    <property type="entry name" value="THDP-binding"/>
</dbReference>
<dbReference type="Gene3D" id="3.40.50.970">
    <property type="match status" value="2"/>
</dbReference>
<accession>A0A158GGJ3</accession>
<dbReference type="InterPro" id="IPR012000">
    <property type="entry name" value="Thiamin_PyroP_enz_cen_dom"/>
</dbReference>
<dbReference type="InterPro" id="IPR047211">
    <property type="entry name" value="POXB-like"/>
</dbReference>
<sequence>MNVSDKPPQSPQRRTLLGAAALGSASLLAARAASAQSGVPDALPGQPLHRVSQPEGAAADSDTTADIIVNTLLAWDVDHVFGMVGDGINPLIEALRQRRDKIRFIGVRHEEAAAFMASGWAKSTGRLGVCVATTGPGAVHLMNGLYDAHFDGAPVLAITGLTFHDLLGTRFMQSVSTTALMEDVALYNTVITGPRHALVVTDIACRSALGGRGVAHLTISKDIQAQRLASDKASMENHGLRTSTNWNRPAPAPSADDLQAAAGLINAGKRVAILAGQGALGATAELEQLAARLNAPVAKALLGRAALPDDSPFSTGGIGHLGTVPSEEAMHSCDTLLIIGSTMPWVDSYPKPGAARCVQIDMKAERIGLRYPAEIGLVGDTRSTLRALLPMLRQKDDVFLRESQARVVQWNRLLDQVAATQRVPLRPQSVIRTISNALAPDALICLDCGANTHFAARFLTLRRGQQLVATGMLATMAPGLPFAIAAQLANPGRQVVAIVGDGGFAMLMAEMSTAVKDQLPIKVFLLRNDALAEVLFEQRELGNPAYGCELGGIDYAQVATACGAQGLRCSAPAEVSQAVQATLRAPGPALLEVRVDAEEQPTMPHQLKV</sequence>
<dbReference type="SUPFAM" id="SSF52518">
    <property type="entry name" value="Thiamin diphosphate-binding fold (THDP-binding)"/>
    <property type="match status" value="2"/>
</dbReference>
<dbReference type="CDD" id="cd07039">
    <property type="entry name" value="TPP_PYR_POX"/>
    <property type="match status" value="1"/>
</dbReference>
<dbReference type="PANTHER" id="PTHR42981:SF2">
    <property type="entry name" value="PYRUVATE DEHYDROGENASE [UBIQUINONE]"/>
    <property type="match status" value="1"/>
</dbReference>
<feature type="region of interest" description="Disordered" evidence="4">
    <location>
        <begin position="38"/>
        <end position="60"/>
    </location>
</feature>
<dbReference type="AlphaFoldDB" id="A0A158GGJ3"/>
<feature type="signal peptide" evidence="5">
    <location>
        <begin position="1"/>
        <end position="35"/>
    </location>
</feature>
<dbReference type="EMBL" id="FCOC02000006">
    <property type="protein sequence ID" value="SAL30530.1"/>
    <property type="molecule type" value="Genomic_DNA"/>
</dbReference>
<evidence type="ECO:0000256" key="1">
    <source>
        <dbReference type="ARBA" id="ARBA00007812"/>
    </source>
</evidence>
<evidence type="ECO:0000256" key="5">
    <source>
        <dbReference type="SAM" id="SignalP"/>
    </source>
</evidence>
<dbReference type="GO" id="GO:0003824">
    <property type="term" value="F:catalytic activity"/>
    <property type="evidence" value="ECO:0007669"/>
    <property type="project" value="InterPro"/>
</dbReference>
<evidence type="ECO:0000313" key="9">
    <source>
        <dbReference type="EMBL" id="SAL30530.1"/>
    </source>
</evidence>
<dbReference type="Gene3D" id="3.40.50.1220">
    <property type="entry name" value="TPP-binding domain"/>
    <property type="match status" value="1"/>
</dbReference>
<dbReference type="OrthoDB" id="2254214at2"/>
<dbReference type="Proteomes" id="UP000054893">
    <property type="component" value="Unassembled WGS sequence"/>
</dbReference>
<dbReference type="PROSITE" id="PS51318">
    <property type="entry name" value="TAT"/>
    <property type="match status" value="1"/>
</dbReference>
<dbReference type="InterPro" id="IPR006311">
    <property type="entry name" value="TAT_signal"/>
</dbReference>
<feature type="domain" description="Thiamine pyrophosphate enzyme N-terminal TPP-binding" evidence="8">
    <location>
        <begin position="63"/>
        <end position="175"/>
    </location>
</feature>
<organism evidence="9 10">
    <name type="scientific">Caballeronia sordidicola</name>
    <name type="common">Burkholderia sordidicola</name>
    <dbReference type="NCBI Taxonomy" id="196367"/>
    <lineage>
        <taxon>Bacteria</taxon>
        <taxon>Pseudomonadati</taxon>
        <taxon>Pseudomonadota</taxon>
        <taxon>Betaproteobacteria</taxon>
        <taxon>Burkholderiales</taxon>
        <taxon>Burkholderiaceae</taxon>
        <taxon>Caballeronia</taxon>
    </lineage>
</organism>
<dbReference type="Pfam" id="PF02775">
    <property type="entry name" value="TPP_enzyme_C"/>
    <property type="match status" value="1"/>
</dbReference>
<evidence type="ECO:0000259" key="8">
    <source>
        <dbReference type="Pfam" id="PF02776"/>
    </source>
</evidence>